<protein>
    <submittedName>
        <fullName evidence="1">Uncharacterized protein</fullName>
    </submittedName>
</protein>
<accession>A0ABU7AL97</accession>
<comment type="caution">
    <text evidence="1">The sequence shown here is derived from an EMBL/GenBank/DDBJ whole genome shotgun (WGS) entry which is preliminary data.</text>
</comment>
<evidence type="ECO:0000313" key="1">
    <source>
        <dbReference type="EMBL" id="MED6238991.1"/>
    </source>
</evidence>
<dbReference type="EMBL" id="JAHUTI010020703">
    <property type="protein sequence ID" value="MED6238991.1"/>
    <property type="molecule type" value="Genomic_DNA"/>
</dbReference>
<dbReference type="Proteomes" id="UP001345963">
    <property type="component" value="Unassembled WGS sequence"/>
</dbReference>
<reference evidence="1 2" key="1">
    <citation type="submission" date="2021-07" db="EMBL/GenBank/DDBJ databases">
        <authorList>
            <person name="Palmer J.M."/>
        </authorList>
    </citation>
    <scope>NUCLEOTIDE SEQUENCE [LARGE SCALE GENOMIC DNA]</scope>
    <source>
        <strain evidence="1 2">AT_MEX2019</strain>
        <tissue evidence="1">Muscle</tissue>
    </source>
</reference>
<keyword evidence="2" id="KW-1185">Reference proteome</keyword>
<evidence type="ECO:0000313" key="2">
    <source>
        <dbReference type="Proteomes" id="UP001345963"/>
    </source>
</evidence>
<gene>
    <name evidence="1" type="ORF">ATANTOWER_000363</name>
</gene>
<feature type="non-terminal residue" evidence="1">
    <location>
        <position position="1"/>
    </location>
</feature>
<sequence>IKFKIKKSSISSQQFSVDCLDHKERSETAKFLQEKLRQEMEEHIREGKGSAEKVQERVTRIQQLKEALREETLKNETVPGKSQLSEQVMYIVSNSAFSIFFTD</sequence>
<name>A0ABU7AL97_9TELE</name>
<organism evidence="1 2">
    <name type="scientific">Ataeniobius toweri</name>
    <dbReference type="NCBI Taxonomy" id="208326"/>
    <lineage>
        <taxon>Eukaryota</taxon>
        <taxon>Metazoa</taxon>
        <taxon>Chordata</taxon>
        <taxon>Craniata</taxon>
        <taxon>Vertebrata</taxon>
        <taxon>Euteleostomi</taxon>
        <taxon>Actinopterygii</taxon>
        <taxon>Neopterygii</taxon>
        <taxon>Teleostei</taxon>
        <taxon>Neoteleostei</taxon>
        <taxon>Acanthomorphata</taxon>
        <taxon>Ovalentaria</taxon>
        <taxon>Atherinomorphae</taxon>
        <taxon>Cyprinodontiformes</taxon>
        <taxon>Goodeidae</taxon>
        <taxon>Ataeniobius</taxon>
    </lineage>
</organism>
<proteinExistence type="predicted"/>